<organism evidence="1 2">
    <name type="scientific">Camellia lanceoleosa</name>
    <dbReference type="NCBI Taxonomy" id="1840588"/>
    <lineage>
        <taxon>Eukaryota</taxon>
        <taxon>Viridiplantae</taxon>
        <taxon>Streptophyta</taxon>
        <taxon>Embryophyta</taxon>
        <taxon>Tracheophyta</taxon>
        <taxon>Spermatophyta</taxon>
        <taxon>Magnoliopsida</taxon>
        <taxon>eudicotyledons</taxon>
        <taxon>Gunneridae</taxon>
        <taxon>Pentapetalae</taxon>
        <taxon>asterids</taxon>
        <taxon>Ericales</taxon>
        <taxon>Theaceae</taxon>
        <taxon>Camellia</taxon>
    </lineage>
</organism>
<dbReference type="Proteomes" id="UP001060215">
    <property type="component" value="Chromosome 11"/>
</dbReference>
<protein>
    <submittedName>
        <fullName evidence="1">Uncharacterized protein</fullName>
    </submittedName>
</protein>
<reference evidence="1 2" key="1">
    <citation type="journal article" date="2022" name="Plant J.">
        <title>Chromosome-level genome of Camellia lanceoleosa provides a valuable resource for understanding genome evolution and self-incompatibility.</title>
        <authorList>
            <person name="Gong W."/>
            <person name="Xiao S."/>
            <person name="Wang L."/>
            <person name="Liao Z."/>
            <person name="Chang Y."/>
            <person name="Mo W."/>
            <person name="Hu G."/>
            <person name="Li W."/>
            <person name="Zhao G."/>
            <person name="Zhu H."/>
            <person name="Hu X."/>
            <person name="Ji K."/>
            <person name="Xiang X."/>
            <person name="Song Q."/>
            <person name="Yuan D."/>
            <person name="Jin S."/>
            <person name="Zhang L."/>
        </authorList>
    </citation>
    <scope>NUCLEOTIDE SEQUENCE [LARGE SCALE GENOMIC DNA]</scope>
    <source>
        <strain evidence="1">SQ_2022a</strain>
    </source>
</reference>
<name>A0ACC0F5E7_9ERIC</name>
<dbReference type="EMBL" id="CM045768">
    <property type="protein sequence ID" value="KAI7983755.1"/>
    <property type="molecule type" value="Genomic_DNA"/>
</dbReference>
<comment type="caution">
    <text evidence="1">The sequence shown here is derived from an EMBL/GenBank/DDBJ whole genome shotgun (WGS) entry which is preliminary data.</text>
</comment>
<evidence type="ECO:0000313" key="1">
    <source>
        <dbReference type="EMBL" id="KAI7983755.1"/>
    </source>
</evidence>
<keyword evidence="2" id="KW-1185">Reference proteome</keyword>
<proteinExistence type="predicted"/>
<sequence>MGSRAVVVPDQQPRGRGGKQKNGQAEGRNRRVLRDIGNLVPVPTVEEKPPNQISRPVTRSLCVQPAAAEKKNKKPLAEVVNGGGAVKAAAAAHKKHYDPPKPETVIVISSDEELESEEKKKPVAVIARKLRVGSSRTMTSILTARSKALCGPTTKLKDPIADIDAADVDNELAVVEYVEDIYKFYKLTEGESRVHDYMDSQPEINSKMRSILIDWLTEVHRKFELMPETLYLTINIVDRYLSMNAVPRRELQLVGISSMLIACKYEEIWAPEVSDFIVISDNAYVREQILIMEKAILGKLEWYLTIPTPYVFLVRFIKASVPSNDHREEMENMVFFLAELGLMHYPTIILYCPSMIAASAVYAARCTLNSNPLWTETLKHHTGYSEDQLGDCAKMLARFHSDGGGVEKSKLKAVYKKFSSPDRGSVALFPPARSLLLVSL</sequence>
<evidence type="ECO:0000313" key="2">
    <source>
        <dbReference type="Proteomes" id="UP001060215"/>
    </source>
</evidence>
<accession>A0ACC0F5E7</accession>
<gene>
    <name evidence="1" type="ORF">LOK49_LG15G02372</name>
</gene>